<comment type="caution">
    <text evidence="1">The sequence shown here is derived from an EMBL/GenBank/DDBJ whole genome shotgun (WGS) entry which is preliminary data.</text>
</comment>
<reference evidence="1" key="1">
    <citation type="journal article" date="2015" name="Nature">
        <title>Complex archaea that bridge the gap between prokaryotes and eukaryotes.</title>
        <authorList>
            <person name="Spang A."/>
            <person name="Saw J.H."/>
            <person name="Jorgensen S.L."/>
            <person name="Zaremba-Niedzwiedzka K."/>
            <person name="Martijn J."/>
            <person name="Lind A.E."/>
            <person name="van Eijk R."/>
            <person name="Schleper C."/>
            <person name="Guy L."/>
            <person name="Ettema T.J."/>
        </authorList>
    </citation>
    <scope>NUCLEOTIDE SEQUENCE</scope>
</reference>
<accession>A0A0F9U4I5</accession>
<dbReference type="EMBL" id="LAZR01000146">
    <property type="protein sequence ID" value="KKN86509.1"/>
    <property type="molecule type" value="Genomic_DNA"/>
</dbReference>
<dbReference type="AlphaFoldDB" id="A0A0F9U4I5"/>
<gene>
    <name evidence="1" type="ORF">LCGC14_0266850</name>
</gene>
<evidence type="ECO:0000313" key="1">
    <source>
        <dbReference type="EMBL" id="KKN86509.1"/>
    </source>
</evidence>
<organism evidence="1">
    <name type="scientific">marine sediment metagenome</name>
    <dbReference type="NCBI Taxonomy" id="412755"/>
    <lineage>
        <taxon>unclassified sequences</taxon>
        <taxon>metagenomes</taxon>
        <taxon>ecological metagenomes</taxon>
    </lineage>
</organism>
<sequence>MKLIEQIDPKNFNIRMRIDTTYWDMIREMSKKMAVGERLEITPTTVRHWMTFKDKEVLITEEKL</sequence>
<proteinExistence type="predicted"/>
<protein>
    <submittedName>
        <fullName evidence="1">Uncharacterized protein</fullName>
    </submittedName>
</protein>
<name>A0A0F9U4I5_9ZZZZ</name>